<dbReference type="HOGENOM" id="CLU_021165_2_0_1"/>
<evidence type="ECO:0000256" key="1">
    <source>
        <dbReference type="SAM" id="MobiDB-lite"/>
    </source>
</evidence>
<dbReference type="GO" id="GO:0000815">
    <property type="term" value="C:ESCRT III complex"/>
    <property type="evidence" value="ECO:0007669"/>
    <property type="project" value="TreeGrafter"/>
</dbReference>
<evidence type="ECO:0000313" key="3">
    <source>
        <dbReference type="Proteomes" id="UP000006753"/>
    </source>
</evidence>
<dbReference type="eggNOG" id="KOG2911">
    <property type="taxonomic scope" value="Eukaryota"/>
</dbReference>
<proteinExistence type="predicted"/>
<dbReference type="Gene3D" id="6.10.140.1230">
    <property type="match status" value="1"/>
</dbReference>
<protein>
    <submittedName>
        <fullName evidence="2">Snf7 family protein</fullName>
    </submittedName>
</protein>
<dbReference type="GO" id="GO:0032511">
    <property type="term" value="P:late endosome to vacuole transport via multivesicular body sorting pathway"/>
    <property type="evidence" value="ECO:0007669"/>
    <property type="project" value="TreeGrafter"/>
</dbReference>
<dbReference type="PANTHER" id="PTHR22761">
    <property type="entry name" value="CHARGED MULTIVESICULAR BODY PROTEIN"/>
    <property type="match status" value="1"/>
</dbReference>
<feature type="compositionally biased region" description="Basic and acidic residues" evidence="1">
    <location>
        <begin position="392"/>
        <end position="443"/>
    </location>
</feature>
<dbReference type="InterPro" id="IPR005024">
    <property type="entry name" value="Snf7_fam"/>
</dbReference>
<accession>K1X9M5</accession>
<gene>
    <name evidence="2" type="ORF">MBM_00795</name>
</gene>
<feature type="compositionally biased region" description="Acidic residues" evidence="1">
    <location>
        <begin position="381"/>
        <end position="391"/>
    </location>
</feature>
<dbReference type="AlphaFoldDB" id="K1X9M5"/>
<name>K1X9M5_MARBU</name>
<dbReference type="Pfam" id="PF03357">
    <property type="entry name" value="Snf7"/>
    <property type="match status" value="1"/>
</dbReference>
<sequence length="475" mass="52373">MSELLTYLLNNEPQFRKTRLQDLYSDFAAARSINPDGYTANITAWLTGLSHAALAGHAPSPDHLSITISPDLVHALETREWGRPSALGTVVREGIKSRQWIDYREFLEREESVYKSSWGLNIGGYVPSVGDVVGWGLRQLGWTGGEEKVRNGRVVLLSNVEEVGKGVVKKTEGIKGRVERIFSREAFRARYGEMARGERLSEADMDVLLRFLERDRGVLAYDGGAVKLKAPGEKMAGTITAEDTTIAGLKTLIGDLERQTGVLTTRVDELAATAKEAVGKKNRVAALAALRSKKLVETTLTKRHATLAQLEDVFSKIEQAADQVELVGIMEASTKVLTGLNKEVGGVERVDHVVDQLREQMSQVDEVGNVIAEAGQGNTAVDEEEVDGELEAMEKEERDRVEATERAEREKEKQETDETKRKLDALEEAERRAKETAGKKQADEAQQASEEAKSDEQLVGLVRRVSLEPEPAQLA</sequence>
<keyword evidence="3" id="KW-1185">Reference proteome</keyword>
<organism evidence="2 3">
    <name type="scientific">Marssonina brunnea f. sp. multigermtubi (strain MB_m1)</name>
    <name type="common">Marssonina leaf spot fungus</name>
    <dbReference type="NCBI Taxonomy" id="1072389"/>
    <lineage>
        <taxon>Eukaryota</taxon>
        <taxon>Fungi</taxon>
        <taxon>Dikarya</taxon>
        <taxon>Ascomycota</taxon>
        <taxon>Pezizomycotina</taxon>
        <taxon>Leotiomycetes</taxon>
        <taxon>Helotiales</taxon>
        <taxon>Drepanopezizaceae</taxon>
        <taxon>Drepanopeziza</taxon>
    </lineage>
</organism>
<reference evidence="2 3" key="1">
    <citation type="journal article" date="2012" name="BMC Genomics">
        <title>Sequencing the genome of Marssonina brunnea reveals fungus-poplar co-evolution.</title>
        <authorList>
            <person name="Zhu S."/>
            <person name="Cao Y.-Z."/>
            <person name="Jiang C."/>
            <person name="Tan B.-Y."/>
            <person name="Wang Z."/>
            <person name="Feng S."/>
            <person name="Zhang L."/>
            <person name="Su X.-H."/>
            <person name="Brejova B."/>
            <person name="Vinar T."/>
            <person name="Xu M."/>
            <person name="Wang M.-X."/>
            <person name="Zhang S.-G."/>
            <person name="Huang M.-R."/>
            <person name="Wu R."/>
            <person name="Zhou Y."/>
        </authorList>
    </citation>
    <scope>NUCLEOTIDE SEQUENCE [LARGE SCALE GENOMIC DNA]</scope>
    <source>
        <strain evidence="2 3">MB_m1</strain>
    </source>
</reference>
<dbReference type="OrthoDB" id="10250120at2759"/>
<evidence type="ECO:0000313" key="2">
    <source>
        <dbReference type="EMBL" id="EKD21682.1"/>
    </source>
</evidence>
<dbReference type="STRING" id="1072389.K1X9M5"/>
<dbReference type="Proteomes" id="UP000006753">
    <property type="component" value="Unassembled WGS sequence"/>
</dbReference>
<dbReference type="InParanoid" id="K1X9M5"/>
<dbReference type="GeneID" id="18756730"/>
<dbReference type="GO" id="GO:0009898">
    <property type="term" value="C:cytoplasmic side of plasma membrane"/>
    <property type="evidence" value="ECO:0007669"/>
    <property type="project" value="TreeGrafter"/>
</dbReference>
<dbReference type="FunCoup" id="K1X9M5">
    <property type="interactions" value="68"/>
</dbReference>
<dbReference type="EMBL" id="JH921428">
    <property type="protein sequence ID" value="EKD21682.1"/>
    <property type="molecule type" value="Genomic_DNA"/>
</dbReference>
<dbReference type="GO" id="GO:0006900">
    <property type="term" value="P:vesicle budding from membrane"/>
    <property type="evidence" value="ECO:0007669"/>
    <property type="project" value="TreeGrafter"/>
</dbReference>
<dbReference type="OMA" id="NEQMATT"/>
<dbReference type="GO" id="GO:0005771">
    <property type="term" value="C:multivesicular body"/>
    <property type="evidence" value="ECO:0007669"/>
    <property type="project" value="TreeGrafter"/>
</dbReference>
<dbReference type="PANTHER" id="PTHR22761:SF18">
    <property type="entry name" value="SORTING PROTEIN SNF7 FAMILY PROTEIN, PUTATIVE (AFU_ORTHOLOGUE AFUA_2G16692)-RELATED"/>
    <property type="match status" value="1"/>
</dbReference>
<dbReference type="KEGG" id="mbe:MBM_00795"/>
<feature type="region of interest" description="Disordered" evidence="1">
    <location>
        <begin position="375"/>
        <end position="475"/>
    </location>
</feature>
<dbReference type="RefSeq" id="XP_007288684.1">
    <property type="nucleotide sequence ID" value="XM_007288622.1"/>
</dbReference>